<dbReference type="Proteomes" id="UP000550714">
    <property type="component" value="Unassembled WGS sequence"/>
</dbReference>
<gene>
    <name evidence="6" type="ORF">FHS23_001928</name>
</gene>
<comment type="subunit">
    <text evidence="2">Interacts with COX5B; this interaction may contribute to localize PYROXD2 to the inner face of the inner mitochondrial membrane.</text>
</comment>
<dbReference type="GO" id="GO:0016491">
    <property type="term" value="F:oxidoreductase activity"/>
    <property type="evidence" value="ECO:0007669"/>
    <property type="project" value="InterPro"/>
</dbReference>
<protein>
    <recommendedName>
        <fullName evidence="3">Pyridine nucleotide-disulfide oxidoreductase domain-containing protein 2</fullName>
    </recommendedName>
</protein>
<keyword evidence="7" id="KW-1185">Reference proteome</keyword>
<evidence type="ECO:0000256" key="3">
    <source>
        <dbReference type="ARBA" id="ARBA00040298"/>
    </source>
</evidence>
<dbReference type="InterPro" id="IPR002937">
    <property type="entry name" value="Amino_oxidase"/>
</dbReference>
<proteinExistence type="predicted"/>
<comment type="function">
    <text evidence="1">Probable oxidoreductase that may play a role as regulator of mitochondrial function.</text>
</comment>
<dbReference type="EMBL" id="JACHWU010000002">
    <property type="protein sequence ID" value="MBB3050905.1"/>
    <property type="molecule type" value="Genomic_DNA"/>
</dbReference>
<feature type="domain" description="Amine oxidase" evidence="5">
    <location>
        <begin position="56"/>
        <end position="534"/>
    </location>
</feature>
<dbReference type="InterPro" id="IPR036188">
    <property type="entry name" value="FAD/NAD-bd_sf"/>
</dbReference>
<evidence type="ECO:0000259" key="5">
    <source>
        <dbReference type="Pfam" id="PF01593"/>
    </source>
</evidence>
<accession>A0A839S037</accession>
<dbReference type="Gene3D" id="3.50.50.60">
    <property type="entry name" value="FAD/NAD(P)-binding domain"/>
    <property type="match status" value="2"/>
</dbReference>
<feature type="region of interest" description="Disordered" evidence="4">
    <location>
        <begin position="1"/>
        <end position="28"/>
    </location>
</feature>
<dbReference type="SUPFAM" id="SSF51905">
    <property type="entry name" value="FAD/NAD(P)-binding domain"/>
    <property type="match status" value="1"/>
</dbReference>
<organism evidence="6 7">
    <name type="scientific">Prauserella isguenensis</name>
    <dbReference type="NCBI Taxonomy" id="1470180"/>
    <lineage>
        <taxon>Bacteria</taxon>
        <taxon>Bacillati</taxon>
        <taxon>Actinomycetota</taxon>
        <taxon>Actinomycetes</taxon>
        <taxon>Pseudonocardiales</taxon>
        <taxon>Pseudonocardiaceae</taxon>
        <taxon>Prauserella</taxon>
    </lineage>
</organism>
<dbReference type="Pfam" id="PF01593">
    <property type="entry name" value="Amino_oxidase"/>
    <property type="match status" value="1"/>
</dbReference>
<evidence type="ECO:0000256" key="4">
    <source>
        <dbReference type="SAM" id="MobiDB-lite"/>
    </source>
</evidence>
<sequence length="567" mass="59046">MVVSRDTRHLPALVSPADGPGGDDGRRTRPKVRYAEHVHIPTDTVDAVVVGAGPNGLVAANLLADAGWEVLVLEATPTLGGAVRSAEAIEPGFVTDLFSAFYPMAAASPVLAGLGLERHGLRWRHAPAALAHVLPDDRVALVSRDPAETAASFEAFAPGDGETWTEEAALWRRIRDPLLNALLSPFPPVRAAGRLARAAGTADGMRLARMVAMPVTAWTGERFRGAGAPAVHAGNALHTDLGPAQAGSAVFGWLLSMLAQDVGFPVPDGGAGALTAALARRFTARGGRIECGRPVSRVLTGSGRAMGVLADTPVRARRAVLAAVPAPLLYGRMLDERILPPRVRGDLRRFDWDAATVKVNWTLSGPIPWTAPEAARAGTVHLGGDVAGLARYGLDVELGTVSDEPMLVIGQMAVADPSRAPDGCESAWAYTHVPRGLDWDGDRLRRVTDRMEALLERHAPGFGARVRGRLVQGPRELERANPALVEGAVGGGSAAMHQQLVLRPVPGLGRADTPVDRLFLAGASAHPGGAVHGGPGANAARAALARAGVGGVAYAAAIGGLHRLLYS</sequence>
<name>A0A839S037_9PSEU</name>
<evidence type="ECO:0000256" key="2">
    <source>
        <dbReference type="ARBA" id="ARBA00038825"/>
    </source>
</evidence>
<dbReference type="PANTHER" id="PTHR10668:SF105">
    <property type="entry name" value="DEHYDROGENASE-RELATED"/>
    <property type="match status" value="1"/>
</dbReference>
<dbReference type="PANTHER" id="PTHR10668">
    <property type="entry name" value="PHYTOENE DEHYDROGENASE"/>
    <property type="match status" value="1"/>
</dbReference>
<evidence type="ECO:0000313" key="7">
    <source>
        <dbReference type="Proteomes" id="UP000550714"/>
    </source>
</evidence>
<dbReference type="AlphaFoldDB" id="A0A839S037"/>
<evidence type="ECO:0000313" key="6">
    <source>
        <dbReference type="EMBL" id="MBB3050905.1"/>
    </source>
</evidence>
<comment type="caution">
    <text evidence="6">The sequence shown here is derived from an EMBL/GenBank/DDBJ whole genome shotgun (WGS) entry which is preliminary data.</text>
</comment>
<reference evidence="6 7" key="1">
    <citation type="submission" date="2020-08" db="EMBL/GenBank/DDBJ databases">
        <title>Genomic Encyclopedia of Type Strains, Phase III (KMG-III): the genomes of soil and plant-associated and newly described type strains.</title>
        <authorList>
            <person name="Whitman W."/>
        </authorList>
    </citation>
    <scope>NUCLEOTIDE SEQUENCE [LARGE SCALE GENOMIC DNA]</scope>
    <source>
        <strain evidence="6 7">CECT 8577</strain>
    </source>
</reference>
<evidence type="ECO:0000256" key="1">
    <source>
        <dbReference type="ARBA" id="ARBA00037217"/>
    </source>
</evidence>